<protein>
    <submittedName>
        <fullName evidence="1">Uncharacterized protein</fullName>
    </submittedName>
</protein>
<evidence type="ECO:0000313" key="2">
    <source>
        <dbReference type="Proteomes" id="UP001497382"/>
    </source>
</evidence>
<dbReference type="Proteomes" id="UP001497382">
    <property type="component" value="Unassembled WGS sequence"/>
</dbReference>
<dbReference type="AlphaFoldDB" id="A0AAV2A463"/>
<reference evidence="1 2" key="1">
    <citation type="submission" date="2024-04" db="EMBL/GenBank/DDBJ databases">
        <authorList>
            <person name="Rising A."/>
            <person name="Reimegard J."/>
            <person name="Sonavane S."/>
            <person name="Akerstrom W."/>
            <person name="Nylinder S."/>
            <person name="Hedman E."/>
            <person name="Kallberg Y."/>
        </authorList>
    </citation>
    <scope>NUCLEOTIDE SEQUENCE [LARGE SCALE GENOMIC DNA]</scope>
</reference>
<accession>A0AAV2A463</accession>
<sequence>MARMFLLSFRKFVWLTKSTCTASRSIILAFLCCWPCGTECTVSKRTTP</sequence>
<evidence type="ECO:0000313" key="1">
    <source>
        <dbReference type="EMBL" id="CAL1278738.1"/>
    </source>
</evidence>
<dbReference type="EMBL" id="CAXIEN010000115">
    <property type="protein sequence ID" value="CAL1278738.1"/>
    <property type="molecule type" value="Genomic_DNA"/>
</dbReference>
<gene>
    <name evidence="1" type="ORF">LARSCL_LOCUS9960</name>
</gene>
<name>A0AAV2A463_9ARAC</name>
<proteinExistence type="predicted"/>
<comment type="caution">
    <text evidence="1">The sequence shown here is derived from an EMBL/GenBank/DDBJ whole genome shotgun (WGS) entry which is preliminary data.</text>
</comment>
<keyword evidence="2" id="KW-1185">Reference proteome</keyword>
<organism evidence="1 2">
    <name type="scientific">Larinioides sclopetarius</name>
    <dbReference type="NCBI Taxonomy" id="280406"/>
    <lineage>
        <taxon>Eukaryota</taxon>
        <taxon>Metazoa</taxon>
        <taxon>Ecdysozoa</taxon>
        <taxon>Arthropoda</taxon>
        <taxon>Chelicerata</taxon>
        <taxon>Arachnida</taxon>
        <taxon>Araneae</taxon>
        <taxon>Araneomorphae</taxon>
        <taxon>Entelegynae</taxon>
        <taxon>Araneoidea</taxon>
        <taxon>Araneidae</taxon>
        <taxon>Larinioides</taxon>
    </lineage>
</organism>